<dbReference type="InterPro" id="IPR029063">
    <property type="entry name" value="SAM-dependent_MTases_sf"/>
</dbReference>
<gene>
    <name evidence="2" type="ORF">S03H2_58967</name>
</gene>
<comment type="caution">
    <text evidence="2">The sequence shown here is derived from an EMBL/GenBank/DDBJ whole genome shotgun (WGS) entry which is preliminary data.</text>
</comment>
<dbReference type="Gene3D" id="3.40.50.150">
    <property type="entry name" value="Vaccinia Virus protein VP39"/>
    <property type="match status" value="1"/>
</dbReference>
<protein>
    <recommendedName>
        <fullName evidence="1">Methyltransferase type 11 domain-containing protein</fullName>
    </recommendedName>
</protein>
<proteinExistence type="predicted"/>
<organism evidence="2">
    <name type="scientific">marine sediment metagenome</name>
    <dbReference type="NCBI Taxonomy" id="412755"/>
    <lineage>
        <taxon>unclassified sequences</taxon>
        <taxon>metagenomes</taxon>
        <taxon>ecological metagenomes</taxon>
    </lineage>
</organism>
<accession>X1JAU7</accession>
<dbReference type="InterPro" id="IPR013216">
    <property type="entry name" value="Methyltransf_11"/>
</dbReference>
<dbReference type="CDD" id="cd02440">
    <property type="entry name" value="AdoMet_MTases"/>
    <property type="match status" value="1"/>
</dbReference>
<dbReference type="SUPFAM" id="SSF53335">
    <property type="entry name" value="S-adenosyl-L-methionine-dependent methyltransferases"/>
    <property type="match status" value="1"/>
</dbReference>
<dbReference type="Pfam" id="PF08241">
    <property type="entry name" value="Methyltransf_11"/>
    <property type="match status" value="1"/>
</dbReference>
<feature type="domain" description="Methyltransferase type 11" evidence="1">
    <location>
        <begin position="5"/>
        <end position="54"/>
    </location>
</feature>
<dbReference type="EMBL" id="BARU01037890">
    <property type="protein sequence ID" value="GAH78635.1"/>
    <property type="molecule type" value="Genomic_DNA"/>
</dbReference>
<feature type="non-terminal residue" evidence="2">
    <location>
        <position position="1"/>
    </location>
</feature>
<evidence type="ECO:0000313" key="2">
    <source>
        <dbReference type="EMBL" id="GAH78635.1"/>
    </source>
</evidence>
<dbReference type="GO" id="GO:0008757">
    <property type="term" value="F:S-adenosylmethionine-dependent methyltransferase activity"/>
    <property type="evidence" value="ECO:0007669"/>
    <property type="project" value="InterPro"/>
</dbReference>
<name>X1JAU7_9ZZZZ</name>
<reference evidence="2" key="1">
    <citation type="journal article" date="2014" name="Front. Microbiol.">
        <title>High frequency of phylogenetically diverse reductive dehalogenase-homologous genes in deep subseafloor sedimentary metagenomes.</title>
        <authorList>
            <person name="Kawai M."/>
            <person name="Futagami T."/>
            <person name="Toyoda A."/>
            <person name="Takaki Y."/>
            <person name="Nishi S."/>
            <person name="Hori S."/>
            <person name="Arai W."/>
            <person name="Tsubouchi T."/>
            <person name="Morono Y."/>
            <person name="Uchiyama I."/>
            <person name="Ito T."/>
            <person name="Fujiyama A."/>
            <person name="Inagaki F."/>
            <person name="Takami H."/>
        </authorList>
    </citation>
    <scope>NUCLEOTIDE SEQUENCE</scope>
    <source>
        <strain evidence="2">Expedition CK06-06</strain>
    </source>
</reference>
<sequence length="123" mass="13749">NGHKVYTGDLHKLPFENASFDAIYCRHTFEHVLYPHQALSEFHRVLKTGGVIFIIVPKTSLSGSHVQKISSPNSITKHCEKLKFRILNVKTVCGVAEEFWISAEKPVDLNLTASLCTVNNASK</sequence>
<evidence type="ECO:0000259" key="1">
    <source>
        <dbReference type="Pfam" id="PF08241"/>
    </source>
</evidence>
<dbReference type="AlphaFoldDB" id="X1JAU7"/>